<evidence type="ECO:0000256" key="5">
    <source>
        <dbReference type="ARBA" id="ARBA00022737"/>
    </source>
</evidence>
<evidence type="ECO:0000256" key="3">
    <source>
        <dbReference type="ARBA" id="ARBA00015517"/>
    </source>
</evidence>
<comment type="similarity">
    <text evidence="2">Belongs to the WD repeat NOL10/ENP2 family.</text>
</comment>
<feature type="compositionally biased region" description="Basic residues" evidence="8">
    <location>
        <begin position="759"/>
        <end position="770"/>
    </location>
</feature>
<dbReference type="InterPro" id="IPR040382">
    <property type="entry name" value="NOL10/Enp2"/>
</dbReference>
<dbReference type="GO" id="GO:0032040">
    <property type="term" value="C:small-subunit processome"/>
    <property type="evidence" value="ECO:0007669"/>
    <property type="project" value="TreeGrafter"/>
</dbReference>
<feature type="domain" description="NUC153" evidence="9">
    <location>
        <begin position="493"/>
        <end position="519"/>
    </location>
</feature>
<feature type="compositionally biased region" description="Acidic residues" evidence="8">
    <location>
        <begin position="581"/>
        <end position="591"/>
    </location>
</feature>
<protein>
    <recommendedName>
        <fullName evidence="3">Nucleolar protein 10</fullName>
    </recommendedName>
</protein>
<feature type="compositionally biased region" description="Basic and acidic residues" evidence="8">
    <location>
        <begin position="592"/>
        <end position="608"/>
    </location>
</feature>
<dbReference type="Proteomes" id="UP001432322">
    <property type="component" value="Unassembled WGS sequence"/>
</dbReference>
<keyword evidence="6" id="KW-0539">Nucleus</keyword>
<proteinExistence type="inferred from homology"/>
<feature type="region of interest" description="Disordered" evidence="8">
    <location>
        <begin position="673"/>
        <end position="692"/>
    </location>
</feature>
<evidence type="ECO:0000256" key="6">
    <source>
        <dbReference type="ARBA" id="ARBA00023242"/>
    </source>
</evidence>
<dbReference type="Pfam" id="PF08159">
    <property type="entry name" value="NUC153"/>
    <property type="match status" value="1"/>
</dbReference>
<dbReference type="Pfam" id="PF23098">
    <property type="entry name" value="Beta-prop_NOL10_N"/>
    <property type="match status" value="1"/>
</dbReference>
<feature type="region of interest" description="Disordered" evidence="8">
    <location>
        <begin position="468"/>
        <end position="487"/>
    </location>
</feature>
<evidence type="ECO:0000256" key="1">
    <source>
        <dbReference type="ARBA" id="ARBA00004604"/>
    </source>
</evidence>
<dbReference type="PANTHER" id="PTHR14927:SF0">
    <property type="entry name" value="NUCLEOLAR PROTEIN 10"/>
    <property type="match status" value="1"/>
</dbReference>
<feature type="domain" description="Nucleolar protein 10-like N-terminal" evidence="11">
    <location>
        <begin position="1"/>
        <end position="365"/>
    </location>
</feature>
<sequence length="770" mass="87926">MQVSKANDVKIYNLSAGKSLPEWLSDRQRRKLEQKNVEVRRRIQLIQDFEMPDVSTALEVSPDGRYIFATGTYKPYLKCFDLKNLSLKFERGLDAEAIKTLALSDDWSKLVILEEERFVEFHHQRGRYFRLRIPRPGRDMDFCRESGDLYMVGSSNEIYRLNLEEGVFLQSLVTDATSINCCQFSPVHQLFVAGTSEGTVEAWDHRDRKRVSILDTLPSIRDDIDEIAQATAVKWFSPLQLGVGTSSGHTLIFDIRSSRPLLVKDQNNALPIKKLELVQRENDSDLVMSMDERAVKVWNKDSGKPFSAIEPQHGLNDFVRYPGSGLLLMAVESSRMLQYFVPTLGPAPKWCAYLETITEELEETEQPAVYDDYKFVTSVELEQIGLSHLIGSNVLRAYMHGYFMDIRLYNKARTLTQPFAYDKYKDRKLMEEVEKQRETTVVKKKSDQNKVKVNAELAERLRSEADADIKERRKDKRNKEMKKAEAASTILSDDRFTKLFQSEDFEVDETSEAFTRVKSVSSKKKDKKGVEVREDSEGDDEEDEDADEQVDLSELRLGAEDDEGQSSKAHADDSDVSMSSMEEDSDEESESEGEKEKNEKKKRVEAARRRQQKRNMQQAFDDVEKERRAANKPTKFTLHQVDAGETTSKFADGDESDEEVSAPLGSRKLALMEEGVEEEGREEDTPFGGKSVTFTLKKKSTLEKEAAADRAATHLKQRKEERRTLGSVRNMMTPLPANLMLNFKGEQSTRGGTGERGRGRGRGRGQTRRM</sequence>
<keyword evidence="4 7" id="KW-0853">WD repeat</keyword>
<dbReference type="InterPro" id="IPR036322">
    <property type="entry name" value="WD40_repeat_dom_sf"/>
</dbReference>
<dbReference type="InterPro" id="IPR001680">
    <property type="entry name" value="WD40_rpt"/>
</dbReference>
<feature type="region of interest" description="Disordered" evidence="8">
    <location>
        <begin position="510"/>
        <end position="667"/>
    </location>
</feature>
<evidence type="ECO:0000259" key="10">
    <source>
        <dbReference type="Pfam" id="PF23097"/>
    </source>
</evidence>
<gene>
    <name evidence="12" type="ORF">PFISCL1PPCAC_15308</name>
</gene>
<comment type="caution">
    <text evidence="12">The sequence shown here is derived from an EMBL/GenBank/DDBJ whole genome shotgun (WGS) entry which is preliminary data.</text>
</comment>
<organism evidence="12 13">
    <name type="scientific">Pristionchus fissidentatus</name>
    <dbReference type="NCBI Taxonomy" id="1538716"/>
    <lineage>
        <taxon>Eukaryota</taxon>
        <taxon>Metazoa</taxon>
        <taxon>Ecdysozoa</taxon>
        <taxon>Nematoda</taxon>
        <taxon>Chromadorea</taxon>
        <taxon>Rhabditida</taxon>
        <taxon>Rhabditina</taxon>
        <taxon>Diplogasteromorpha</taxon>
        <taxon>Diplogasteroidea</taxon>
        <taxon>Neodiplogasteridae</taxon>
        <taxon>Pristionchus</taxon>
    </lineage>
</organism>
<feature type="domain" description="Nucleolar protein 10-like second" evidence="10">
    <location>
        <begin position="369"/>
        <end position="416"/>
    </location>
</feature>
<dbReference type="Pfam" id="PF23097">
    <property type="entry name" value="NOL10_2nd"/>
    <property type="match status" value="1"/>
</dbReference>
<evidence type="ECO:0000259" key="9">
    <source>
        <dbReference type="Pfam" id="PF08159"/>
    </source>
</evidence>
<dbReference type="SMART" id="SM00320">
    <property type="entry name" value="WD40"/>
    <property type="match status" value="2"/>
</dbReference>
<dbReference type="InterPro" id="IPR015943">
    <property type="entry name" value="WD40/YVTN_repeat-like_dom_sf"/>
</dbReference>
<keyword evidence="5" id="KW-0677">Repeat</keyword>
<feature type="repeat" description="WD" evidence="7">
    <location>
        <begin position="172"/>
        <end position="213"/>
    </location>
</feature>
<feature type="compositionally biased region" description="Acidic residues" evidence="8">
    <location>
        <begin position="536"/>
        <end position="551"/>
    </location>
</feature>
<dbReference type="InterPro" id="IPR012580">
    <property type="entry name" value="NUC153"/>
</dbReference>
<evidence type="ECO:0000313" key="13">
    <source>
        <dbReference type="Proteomes" id="UP001432322"/>
    </source>
</evidence>
<feature type="compositionally biased region" description="Basic and acidic residues" evidence="8">
    <location>
        <begin position="468"/>
        <end position="485"/>
    </location>
</feature>
<dbReference type="GO" id="GO:0030686">
    <property type="term" value="C:90S preribosome"/>
    <property type="evidence" value="ECO:0007669"/>
    <property type="project" value="TreeGrafter"/>
</dbReference>
<feature type="compositionally biased region" description="Basic and acidic residues" evidence="8">
    <location>
        <begin position="702"/>
        <end position="724"/>
    </location>
</feature>
<dbReference type="InterPro" id="IPR056550">
    <property type="entry name" value="NOL10_2nd"/>
</dbReference>
<comment type="subcellular location">
    <subcellularLocation>
        <location evidence="1">Nucleus</location>
        <location evidence="1">Nucleolus</location>
    </subcellularLocation>
</comment>
<name>A0AAV5VWV1_9BILA</name>
<evidence type="ECO:0000256" key="7">
    <source>
        <dbReference type="PROSITE-ProRule" id="PRU00221"/>
    </source>
</evidence>
<feature type="region of interest" description="Disordered" evidence="8">
    <location>
        <begin position="702"/>
        <end position="770"/>
    </location>
</feature>
<reference evidence="12" key="1">
    <citation type="submission" date="2023-10" db="EMBL/GenBank/DDBJ databases">
        <title>Genome assembly of Pristionchus species.</title>
        <authorList>
            <person name="Yoshida K."/>
            <person name="Sommer R.J."/>
        </authorList>
    </citation>
    <scope>NUCLEOTIDE SEQUENCE</scope>
    <source>
        <strain evidence="12">RS5133</strain>
    </source>
</reference>
<evidence type="ECO:0000259" key="11">
    <source>
        <dbReference type="Pfam" id="PF23098"/>
    </source>
</evidence>
<dbReference type="GO" id="GO:0000462">
    <property type="term" value="P:maturation of SSU-rRNA from tricistronic rRNA transcript (SSU-rRNA, 5.8S rRNA, LSU-rRNA)"/>
    <property type="evidence" value="ECO:0007669"/>
    <property type="project" value="TreeGrafter"/>
</dbReference>
<dbReference type="PANTHER" id="PTHR14927">
    <property type="entry name" value="NUCLEOLAR PROTEIN 10"/>
    <property type="match status" value="1"/>
</dbReference>
<accession>A0AAV5VWV1</accession>
<dbReference type="PROSITE" id="PS50082">
    <property type="entry name" value="WD_REPEATS_2"/>
    <property type="match status" value="1"/>
</dbReference>
<evidence type="ECO:0000256" key="2">
    <source>
        <dbReference type="ARBA" id="ARBA00005264"/>
    </source>
</evidence>
<dbReference type="Gene3D" id="2.130.10.10">
    <property type="entry name" value="YVTN repeat-like/Quinoprotein amine dehydrogenase"/>
    <property type="match status" value="1"/>
</dbReference>
<evidence type="ECO:0000256" key="8">
    <source>
        <dbReference type="SAM" id="MobiDB-lite"/>
    </source>
</evidence>
<evidence type="ECO:0000256" key="4">
    <source>
        <dbReference type="ARBA" id="ARBA00022574"/>
    </source>
</evidence>
<evidence type="ECO:0000313" key="12">
    <source>
        <dbReference type="EMBL" id="GMT24011.1"/>
    </source>
</evidence>
<dbReference type="EMBL" id="BTSY01000004">
    <property type="protein sequence ID" value="GMT24011.1"/>
    <property type="molecule type" value="Genomic_DNA"/>
</dbReference>
<dbReference type="AlphaFoldDB" id="A0AAV5VWV1"/>
<dbReference type="SUPFAM" id="SSF50978">
    <property type="entry name" value="WD40 repeat-like"/>
    <property type="match status" value="1"/>
</dbReference>
<dbReference type="InterPro" id="IPR056551">
    <property type="entry name" value="Beta-prop_NOL10_N"/>
</dbReference>
<keyword evidence="13" id="KW-1185">Reference proteome</keyword>